<dbReference type="EMBL" id="AYKW01000004">
    <property type="protein sequence ID" value="PIL34906.1"/>
    <property type="molecule type" value="Genomic_DNA"/>
</dbReference>
<sequence length="486" mass="54218">MFDVGRKQVYKTETERSKAILEVLGQLFDHPRTNGNDFTGECLTAHGLPALYYVVVEDDVVPGDAAWAYVRGMLEYQRRIASDRYKAVREMTCCPCLVIFRERGIVRVWTAYLTDKVHGRELFPIHPGSLSYCYFEEKETRLSLQILKNTARMLRDSYAKVHTGSALPHTPHLFPRPASIIDFLPSATPSSVAALAALNLTITDRVPGTMHPIPTFGGRRWGHFRGAVQNPIDGTYTPVYIKFTGRGYGEAAHRLLARHDPPLAPQLLYCDEVLTGLKMIVMEDVQGDTLDTPSTLSLSTGTPVLDDSDVLAAIDRDIVRAVRLLHENDLVHGDLRGSHVVIQRASDGATRAYLLKFNWAREVGQARYPIELDRNVEWPEHWELMRHSFIRKTDDECMLGRLRDSLAPLASLGCSAGAEVRLGVRERADSDPDEVEGAAGIDDEGDAAMGDRRPSKRQKLSPIDAGGLEGLTRMDVDDDEEVQPEM</sequence>
<feature type="compositionally biased region" description="Acidic residues" evidence="1">
    <location>
        <begin position="476"/>
        <end position="486"/>
    </location>
</feature>
<proteinExistence type="predicted"/>
<evidence type="ECO:0008006" key="4">
    <source>
        <dbReference type="Google" id="ProtNLM"/>
    </source>
</evidence>
<accession>A0A2G8SMB3</accession>
<dbReference type="SUPFAM" id="SSF56112">
    <property type="entry name" value="Protein kinase-like (PK-like)"/>
    <property type="match status" value="1"/>
</dbReference>
<comment type="caution">
    <text evidence="2">The sequence shown here is derived from an EMBL/GenBank/DDBJ whole genome shotgun (WGS) entry which is preliminary data.</text>
</comment>
<dbReference type="Gene3D" id="1.10.510.10">
    <property type="entry name" value="Transferase(Phosphotransferase) domain 1"/>
    <property type="match status" value="1"/>
</dbReference>
<evidence type="ECO:0000313" key="2">
    <source>
        <dbReference type="EMBL" id="PIL34906.1"/>
    </source>
</evidence>
<feature type="region of interest" description="Disordered" evidence="1">
    <location>
        <begin position="427"/>
        <end position="486"/>
    </location>
</feature>
<evidence type="ECO:0000256" key="1">
    <source>
        <dbReference type="SAM" id="MobiDB-lite"/>
    </source>
</evidence>
<protein>
    <recommendedName>
        <fullName evidence="4">Protein kinase domain-containing protein</fullName>
    </recommendedName>
</protein>
<reference evidence="2 3" key="1">
    <citation type="journal article" date="2015" name="Sci. Rep.">
        <title>Chromosome-level genome map provides insights into diverse defense mechanisms in the medicinal fungus Ganoderma sinense.</title>
        <authorList>
            <person name="Zhu Y."/>
            <person name="Xu J."/>
            <person name="Sun C."/>
            <person name="Zhou S."/>
            <person name="Xu H."/>
            <person name="Nelson D.R."/>
            <person name="Qian J."/>
            <person name="Song J."/>
            <person name="Luo H."/>
            <person name="Xiang L."/>
            <person name="Li Y."/>
            <person name="Xu Z."/>
            <person name="Ji A."/>
            <person name="Wang L."/>
            <person name="Lu S."/>
            <person name="Hayward A."/>
            <person name="Sun W."/>
            <person name="Li X."/>
            <person name="Schwartz D.C."/>
            <person name="Wang Y."/>
            <person name="Chen S."/>
        </authorList>
    </citation>
    <scope>NUCLEOTIDE SEQUENCE [LARGE SCALE GENOMIC DNA]</scope>
    <source>
        <strain evidence="2 3">ZZ0214-1</strain>
    </source>
</reference>
<organism evidence="2 3">
    <name type="scientific">Ganoderma sinense ZZ0214-1</name>
    <dbReference type="NCBI Taxonomy" id="1077348"/>
    <lineage>
        <taxon>Eukaryota</taxon>
        <taxon>Fungi</taxon>
        <taxon>Dikarya</taxon>
        <taxon>Basidiomycota</taxon>
        <taxon>Agaricomycotina</taxon>
        <taxon>Agaricomycetes</taxon>
        <taxon>Polyporales</taxon>
        <taxon>Polyporaceae</taxon>
        <taxon>Ganoderma</taxon>
    </lineage>
</organism>
<feature type="compositionally biased region" description="Acidic residues" evidence="1">
    <location>
        <begin position="431"/>
        <end position="446"/>
    </location>
</feature>
<dbReference type="InterPro" id="IPR011009">
    <property type="entry name" value="Kinase-like_dom_sf"/>
</dbReference>
<dbReference type="AlphaFoldDB" id="A0A2G8SMB3"/>
<keyword evidence="3" id="KW-1185">Reference proteome</keyword>
<name>A0A2G8SMB3_9APHY</name>
<dbReference type="STRING" id="1077348.A0A2G8SMB3"/>
<dbReference type="OrthoDB" id="2801156at2759"/>
<evidence type="ECO:0000313" key="3">
    <source>
        <dbReference type="Proteomes" id="UP000230002"/>
    </source>
</evidence>
<gene>
    <name evidence="2" type="ORF">GSI_02693</name>
</gene>
<dbReference type="Proteomes" id="UP000230002">
    <property type="component" value="Unassembled WGS sequence"/>
</dbReference>